<comment type="caution">
    <text evidence="10">The sequence shown here is derived from an EMBL/GenBank/DDBJ whole genome shotgun (WGS) entry which is preliminary data.</text>
</comment>
<dbReference type="NCBIfam" id="TIGR01971">
    <property type="entry name" value="NuoI"/>
    <property type="match status" value="1"/>
</dbReference>
<feature type="domain" description="4Fe-4S ferredoxin-type" evidence="9">
    <location>
        <begin position="121"/>
        <end position="150"/>
    </location>
</feature>
<sequence length="420" mass="45783">MSFARVAVAQVARPAVVSRRAFSSSPVALLATPQTGPTHVGRAPRHADQIRHQRKQQALESPDYSSGPSALDKAAGLFFFSEIVRGMGVVLEQFFRPPYTIMYPFEKGPVSSRFRGEHALRRYASGEERCIACKLCEAICPAQAITIESEAREDGARRTTRYDIDMTKCIYCGYCQEACPVDAIVESHNTEYSTETREELLYNKEKLLANGDRMEAELAAALQSEHREIYLAADFPQCSITASMPKGRGRHAIVQSGQEEFGDDGLHVNYCLCGEFILVIDAPLAACPRRPADGSFALVNSGPNPRIYKLNVAETGKDLVSPNIVPGENAAQAAGAAGKSGNGVLVNRDGGFEFQRRLFCPRCQLQVAYETRPGEGQKGDVTFVLPGALTDIQNRVPDEAFEAKPRPDAPKPTEPEAVAA</sequence>
<dbReference type="SUPFAM" id="SSF54862">
    <property type="entry name" value="4Fe-4S ferredoxins"/>
    <property type="match status" value="1"/>
</dbReference>
<reference evidence="10 11" key="1">
    <citation type="journal article" date="2018" name="Front. Microbiol.">
        <title>Prospects for Fungal Bioremediation of Acidic Radioactive Waste Sites: Characterization and Genome Sequence of Rhodotorula taiwanensis MD1149.</title>
        <authorList>
            <person name="Tkavc R."/>
            <person name="Matrosova V.Y."/>
            <person name="Grichenko O.E."/>
            <person name="Gostincar C."/>
            <person name="Volpe R.P."/>
            <person name="Klimenkova P."/>
            <person name="Gaidamakova E.K."/>
            <person name="Zhou C.E."/>
            <person name="Stewart B.J."/>
            <person name="Lyman M.G."/>
            <person name="Malfatti S.A."/>
            <person name="Rubinfeld B."/>
            <person name="Courtot M."/>
            <person name="Singh J."/>
            <person name="Dalgard C.L."/>
            <person name="Hamilton T."/>
            <person name="Frey K.G."/>
            <person name="Gunde-Cimerman N."/>
            <person name="Dugan L."/>
            <person name="Daly M.J."/>
        </authorList>
    </citation>
    <scope>NUCLEOTIDE SEQUENCE [LARGE SCALE GENOMIC DNA]</scope>
    <source>
        <strain evidence="10 11">MD1149</strain>
    </source>
</reference>
<feature type="domain" description="4Fe-4S ferredoxin-type" evidence="9">
    <location>
        <begin position="160"/>
        <end position="189"/>
    </location>
</feature>
<evidence type="ECO:0000256" key="1">
    <source>
        <dbReference type="ARBA" id="ARBA00001966"/>
    </source>
</evidence>
<evidence type="ECO:0000256" key="3">
    <source>
        <dbReference type="ARBA" id="ARBA00022485"/>
    </source>
</evidence>
<dbReference type="EC" id="1.6.5.3" evidence="10"/>
<dbReference type="InterPro" id="IPR017900">
    <property type="entry name" value="4Fe4S_Fe_S_CS"/>
</dbReference>
<dbReference type="InterPro" id="IPR057965">
    <property type="entry name" value="STEEP1_dom"/>
</dbReference>
<dbReference type="PANTHER" id="PTHR10849:SF20">
    <property type="entry name" value="NADH DEHYDROGENASE [UBIQUINONE] IRON-SULFUR PROTEIN 8, MITOCHONDRIAL"/>
    <property type="match status" value="1"/>
</dbReference>
<keyword evidence="4" id="KW-0479">Metal-binding</keyword>
<keyword evidence="6" id="KW-0408">Iron</keyword>
<evidence type="ECO:0000256" key="8">
    <source>
        <dbReference type="SAM" id="MobiDB-lite"/>
    </source>
</evidence>
<dbReference type="EMBL" id="PJQD01000097">
    <property type="protein sequence ID" value="POY70736.1"/>
    <property type="molecule type" value="Genomic_DNA"/>
</dbReference>
<feature type="compositionally biased region" description="Basic and acidic residues" evidence="8">
    <location>
        <begin position="396"/>
        <end position="414"/>
    </location>
</feature>
<dbReference type="NCBIfam" id="NF004539">
    <property type="entry name" value="PRK05888.1-5"/>
    <property type="match status" value="1"/>
</dbReference>
<dbReference type="PROSITE" id="PS51379">
    <property type="entry name" value="4FE4S_FER_2"/>
    <property type="match status" value="2"/>
</dbReference>
<keyword evidence="10" id="KW-0560">Oxidoreductase</keyword>
<dbReference type="PANTHER" id="PTHR10849">
    <property type="entry name" value="NADH DEHYDROGENASE UBIQUINONE IRON-SULFUR PROTEIN 8, MITOCHONDRIAL"/>
    <property type="match status" value="1"/>
</dbReference>
<dbReference type="FunFam" id="3.30.70.3270:FF:000001">
    <property type="entry name" value="NADH-quinone oxidoreductase subunit I 1"/>
    <property type="match status" value="1"/>
</dbReference>
<dbReference type="GO" id="GO:0003954">
    <property type="term" value="F:NADH dehydrogenase activity"/>
    <property type="evidence" value="ECO:0007669"/>
    <property type="project" value="TreeGrafter"/>
</dbReference>
<dbReference type="STRING" id="741276.A0A2S5B1U8"/>
<dbReference type="NCBIfam" id="NF004538">
    <property type="entry name" value="PRK05888.1-4"/>
    <property type="match status" value="1"/>
</dbReference>
<evidence type="ECO:0000256" key="5">
    <source>
        <dbReference type="ARBA" id="ARBA00022967"/>
    </source>
</evidence>
<evidence type="ECO:0000313" key="11">
    <source>
        <dbReference type="Proteomes" id="UP000237144"/>
    </source>
</evidence>
<dbReference type="Pfam" id="PF25809">
    <property type="entry name" value="STEEP1"/>
    <property type="match status" value="1"/>
</dbReference>
<dbReference type="PROSITE" id="PS00198">
    <property type="entry name" value="4FE4S_FER_1"/>
    <property type="match status" value="2"/>
</dbReference>
<feature type="region of interest" description="Disordered" evidence="8">
    <location>
        <begin position="394"/>
        <end position="420"/>
    </location>
</feature>
<evidence type="ECO:0000259" key="9">
    <source>
        <dbReference type="PROSITE" id="PS51379"/>
    </source>
</evidence>
<proteinExistence type="inferred from homology"/>
<dbReference type="GO" id="GO:0046872">
    <property type="term" value="F:metal ion binding"/>
    <property type="evidence" value="ECO:0007669"/>
    <property type="project" value="UniProtKB-KW"/>
</dbReference>
<dbReference type="GO" id="GO:0006120">
    <property type="term" value="P:mitochondrial electron transport, NADH to ubiquinone"/>
    <property type="evidence" value="ECO:0007669"/>
    <property type="project" value="TreeGrafter"/>
</dbReference>
<dbReference type="OrthoDB" id="204405at2759"/>
<dbReference type="GO" id="GO:0005739">
    <property type="term" value="C:mitochondrion"/>
    <property type="evidence" value="ECO:0007669"/>
    <property type="project" value="UniProtKB-ARBA"/>
</dbReference>
<organism evidence="10 11">
    <name type="scientific">Rhodotorula taiwanensis</name>
    <dbReference type="NCBI Taxonomy" id="741276"/>
    <lineage>
        <taxon>Eukaryota</taxon>
        <taxon>Fungi</taxon>
        <taxon>Dikarya</taxon>
        <taxon>Basidiomycota</taxon>
        <taxon>Pucciniomycotina</taxon>
        <taxon>Microbotryomycetes</taxon>
        <taxon>Sporidiobolales</taxon>
        <taxon>Sporidiobolaceae</taxon>
        <taxon>Rhodotorula</taxon>
    </lineage>
</organism>
<dbReference type="Gene3D" id="3.30.70.3270">
    <property type="match status" value="1"/>
</dbReference>
<comment type="similarity">
    <text evidence="2">Belongs to the complex I 23 kDa subunit family.</text>
</comment>
<evidence type="ECO:0000313" key="10">
    <source>
        <dbReference type="EMBL" id="POY70736.1"/>
    </source>
</evidence>
<keyword evidence="11" id="KW-1185">Reference proteome</keyword>
<evidence type="ECO:0000256" key="6">
    <source>
        <dbReference type="ARBA" id="ARBA00023004"/>
    </source>
</evidence>
<dbReference type="HAMAP" id="MF_01351">
    <property type="entry name" value="NDH1_NuoI"/>
    <property type="match status" value="1"/>
</dbReference>
<evidence type="ECO:0000256" key="4">
    <source>
        <dbReference type="ARBA" id="ARBA00022723"/>
    </source>
</evidence>
<protein>
    <submittedName>
        <fullName evidence="10">Putative NADH:ubiquinone reductase (H(+)-translocating)</fullName>
        <ecNumber evidence="10">1.6.5.3</ecNumber>
    </submittedName>
</protein>
<dbReference type="GO" id="GO:0032981">
    <property type="term" value="P:mitochondrial respiratory chain complex I assembly"/>
    <property type="evidence" value="ECO:0007669"/>
    <property type="project" value="TreeGrafter"/>
</dbReference>
<dbReference type="GO" id="GO:0051539">
    <property type="term" value="F:4 iron, 4 sulfur cluster binding"/>
    <property type="evidence" value="ECO:0007669"/>
    <property type="project" value="UniProtKB-KW"/>
</dbReference>
<dbReference type="InterPro" id="IPR017896">
    <property type="entry name" value="4Fe4S_Fe-S-bd"/>
</dbReference>
<dbReference type="InterPro" id="IPR010226">
    <property type="entry name" value="NADH_quinone_OxRdtase_chainI"/>
</dbReference>
<gene>
    <name evidence="10" type="ORF">BMF94_6146</name>
</gene>
<dbReference type="Proteomes" id="UP000237144">
    <property type="component" value="Unassembled WGS sequence"/>
</dbReference>
<evidence type="ECO:0000256" key="2">
    <source>
        <dbReference type="ARBA" id="ARBA00010277"/>
    </source>
</evidence>
<name>A0A2S5B1U8_9BASI</name>
<comment type="cofactor">
    <cofactor evidence="1">
        <name>[4Fe-4S] cluster</name>
        <dbReference type="ChEBI" id="CHEBI:49883"/>
    </cofactor>
</comment>
<dbReference type="GO" id="GO:0016020">
    <property type="term" value="C:membrane"/>
    <property type="evidence" value="ECO:0007669"/>
    <property type="project" value="InterPro"/>
</dbReference>
<keyword evidence="7" id="KW-0411">Iron-sulfur</keyword>
<keyword evidence="3" id="KW-0004">4Fe-4S</keyword>
<keyword evidence="5" id="KW-1278">Translocase</keyword>
<evidence type="ECO:0000256" key="7">
    <source>
        <dbReference type="ARBA" id="ARBA00023014"/>
    </source>
</evidence>
<keyword evidence="10" id="KW-0830">Ubiquinone</keyword>
<dbReference type="Pfam" id="PF12838">
    <property type="entry name" value="Fer4_7"/>
    <property type="match status" value="1"/>
</dbReference>
<accession>A0A2S5B1U8</accession>
<dbReference type="AlphaFoldDB" id="A0A2S5B1U8"/>